<feature type="region of interest" description="Disordered" evidence="1">
    <location>
        <begin position="1"/>
        <end position="55"/>
    </location>
</feature>
<name>A0A4P2PSS6_SORCE</name>
<dbReference type="EMBL" id="CP012670">
    <property type="protein sequence ID" value="AUX19627.1"/>
    <property type="molecule type" value="Genomic_DNA"/>
</dbReference>
<dbReference type="AlphaFoldDB" id="A0A4P2PSS6"/>
<accession>A0A4P2PSS6</accession>
<organism evidence="2 3">
    <name type="scientific">Sorangium cellulosum</name>
    <name type="common">Polyangium cellulosum</name>
    <dbReference type="NCBI Taxonomy" id="56"/>
    <lineage>
        <taxon>Bacteria</taxon>
        <taxon>Pseudomonadati</taxon>
        <taxon>Myxococcota</taxon>
        <taxon>Polyangia</taxon>
        <taxon>Polyangiales</taxon>
        <taxon>Polyangiaceae</taxon>
        <taxon>Sorangium</taxon>
    </lineage>
</organism>
<reference evidence="2 3" key="1">
    <citation type="submission" date="2015-09" db="EMBL/GenBank/DDBJ databases">
        <title>Sorangium comparison.</title>
        <authorList>
            <person name="Zaburannyi N."/>
            <person name="Bunk B."/>
            <person name="Overmann J."/>
            <person name="Mueller R."/>
        </authorList>
    </citation>
    <scope>NUCLEOTIDE SEQUENCE [LARGE SCALE GENOMIC DNA]</scope>
    <source>
        <strain evidence="2 3">So ceGT47</strain>
    </source>
</reference>
<evidence type="ECO:0000256" key="1">
    <source>
        <dbReference type="SAM" id="MobiDB-lite"/>
    </source>
</evidence>
<sequence>MGLARRWRPEPTQVEERPRLRSVPSLAGRAVEGRREGPGARRSWARSSPGPGVRSPEIEALARAIPVYPEHERACEMLGFVGQLEAMRWYVESGEQHGNRYLMTWAASRAVLFGHRWILVHNRISRLGQTRAAADAVHGGLRAQQAPCAASPRRRMTSLSSVAVAMRP</sequence>
<evidence type="ECO:0000313" key="3">
    <source>
        <dbReference type="Proteomes" id="UP000295781"/>
    </source>
</evidence>
<protein>
    <submittedName>
        <fullName evidence="2">Uncharacterized protein</fullName>
    </submittedName>
</protein>
<dbReference type="Proteomes" id="UP000295781">
    <property type="component" value="Chromosome"/>
</dbReference>
<gene>
    <name evidence="2" type="ORF">SOCEGT47_000790</name>
</gene>
<proteinExistence type="predicted"/>
<evidence type="ECO:0000313" key="2">
    <source>
        <dbReference type="EMBL" id="AUX19627.1"/>
    </source>
</evidence>